<dbReference type="NCBIfam" id="NF038110">
    <property type="entry name" value="Lys_methyl_FliB"/>
    <property type="match status" value="1"/>
</dbReference>
<proteinExistence type="predicted"/>
<protein>
    <recommendedName>
        <fullName evidence="3">YkgJ family cysteine cluster protein</fullName>
    </recommendedName>
</protein>
<name>A0A6B2KPR6_9NEIS</name>
<comment type="caution">
    <text evidence="1">The sequence shown here is derived from an EMBL/GenBank/DDBJ whole genome shotgun (WGS) entry which is preliminary data.</text>
</comment>
<evidence type="ECO:0000313" key="2">
    <source>
        <dbReference type="Proteomes" id="UP000482578"/>
    </source>
</evidence>
<accession>A0A6B2KPR6</accession>
<reference evidence="1 2" key="1">
    <citation type="submission" date="2020-02" db="EMBL/GenBank/DDBJ databases">
        <authorList>
            <person name="Yang Z."/>
        </authorList>
    </citation>
    <scope>NUCLEOTIDE SEQUENCE [LARGE SCALE GENOMIC DNA]</scope>
    <source>
        <strain evidence="1 2">HX-7-9</strain>
    </source>
</reference>
<dbReference type="RefSeq" id="WP_163315214.1">
    <property type="nucleotide sequence ID" value="NZ_JAAGAA010000003.1"/>
</dbReference>
<keyword evidence="2" id="KW-1185">Reference proteome</keyword>
<sequence>MQNLHADMLVPAYLSRFSCLGPACPDTCCYGWNIAVEHDSYQRLKNLPDRELKPLIAQALKRGQGKSGSADFGFLAVGGADGRCPLFSNDGLCRLHARCGEAMLPAVCATYPRTTIEAAGQYVQTASPSCPEVARLLVEDAGAVELTIMPCIARPHMVNALPGNALNENARVLYLGVLGSQDIPLWQRLGLLLLIAEAIDAARLAPLAAGVTREVGIQRVLDEWQHLLASGDAMQAVALWQRDDDLHLQLLAALSRLRTRWALTRRRYCELVDEAAAGWDSGVPAASALADEQMDEVLARVLYNHALGSYAPLAPEPSLVANTVLLCTQYLSLRFWWAGLALARGRALVAPEQAELLANYYREVMHNPAYLTGCVRVLEEVGFAKPEHWLRVLPA</sequence>
<dbReference type="EMBL" id="JAAGAA010000003">
    <property type="protein sequence ID" value="NDV11959.1"/>
    <property type="molecule type" value="Genomic_DNA"/>
</dbReference>
<dbReference type="AlphaFoldDB" id="A0A6B2KPR6"/>
<evidence type="ECO:0000313" key="1">
    <source>
        <dbReference type="EMBL" id="NDV11959.1"/>
    </source>
</evidence>
<organism evidence="1 2">
    <name type="scientific">Crenobacter caeni</name>
    <dbReference type="NCBI Taxonomy" id="2705474"/>
    <lineage>
        <taxon>Bacteria</taxon>
        <taxon>Pseudomonadati</taxon>
        <taxon>Pseudomonadota</taxon>
        <taxon>Betaproteobacteria</taxon>
        <taxon>Neisseriales</taxon>
        <taxon>Neisseriaceae</taxon>
        <taxon>Crenobacter</taxon>
    </lineage>
</organism>
<evidence type="ECO:0008006" key="3">
    <source>
        <dbReference type="Google" id="ProtNLM"/>
    </source>
</evidence>
<dbReference type="Proteomes" id="UP000482578">
    <property type="component" value="Unassembled WGS sequence"/>
</dbReference>
<gene>
    <name evidence="1" type="ORF">GZH52_04000</name>
</gene>